<dbReference type="RefSeq" id="WP_123351986.1">
    <property type="nucleotide sequence ID" value="NZ_CP027432.2"/>
</dbReference>
<dbReference type="CDD" id="cd02517">
    <property type="entry name" value="CMP-KDO-Synthetase"/>
    <property type="match status" value="1"/>
</dbReference>
<dbReference type="GO" id="GO:0008690">
    <property type="term" value="F:3-deoxy-manno-octulosonate cytidylyltransferase activity"/>
    <property type="evidence" value="ECO:0007669"/>
    <property type="project" value="UniProtKB-EC"/>
</dbReference>
<dbReference type="EC" id="2.7.7.38" evidence="4"/>
<dbReference type="GO" id="GO:0005829">
    <property type="term" value="C:cytosol"/>
    <property type="evidence" value="ECO:0007669"/>
    <property type="project" value="TreeGrafter"/>
</dbReference>
<dbReference type="SUPFAM" id="SSF53448">
    <property type="entry name" value="Nucleotide-diphospho-sugar transferases"/>
    <property type="match status" value="1"/>
</dbReference>
<reference evidence="4" key="3">
    <citation type="submission" date="2019-06" db="EMBL/GenBank/DDBJ databases">
        <title>A comparative analysis of the Nautiliaceae.</title>
        <authorList>
            <person name="Grosche A."/>
            <person name="Smedile F."/>
            <person name="Vetriani C."/>
        </authorList>
    </citation>
    <scope>NUCLEOTIDE SEQUENCE</scope>
    <source>
        <strain evidence="4">TB6</strain>
    </source>
</reference>
<sequence length="239" mass="27196">MIIIPARLSSSRLPNKVLAEIENKPMIIWCAQVASQVDDVCIATDSQEVIEVAKKYGFNAVMTSDKHQSGSDRIKEAADILGLKDDDLVINMQGDEPFLEPEILNEVKNKLLEIKKRDFVMVSCYKEISEIQAEDPNLVKVILDKNGDAIYFSRSKIPYNRDNTPHQYFGHIGIYGFDKKSLDMFVKMQGEIEHIEKLEQLRVIENGKKIAMIKVKTQSFGIDTKDDLEKARAYAKSRN</sequence>
<organism evidence="5 6">
    <name type="scientific">Caminibacter pacificus</name>
    <dbReference type="NCBI Taxonomy" id="1424653"/>
    <lineage>
        <taxon>Bacteria</taxon>
        <taxon>Pseudomonadati</taxon>
        <taxon>Campylobacterota</taxon>
        <taxon>Epsilonproteobacteria</taxon>
        <taxon>Nautiliales</taxon>
        <taxon>Nautiliaceae</taxon>
        <taxon>Caminibacter</taxon>
    </lineage>
</organism>
<dbReference type="PANTHER" id="PTHR42866:SF2">
    <property type="entry name" value="3-DEOXY-MANNO-OCTULOSONATE CYTIDYLYLTRANSFERASE, MITOCHONDRIAL"/>
    <property type="match status" value="1"/>
</dbReference>
<dbReference type="EMBL" id="CP027432">
    <property type="protein sequence ID" value="QCI28197.1"/>
    <property type="molecule type" value="Genomic_DNA"/>
</dbReference>
<evidence type="ECO:0000313" key="5">
    <source>
        <dbReference type="EMBL" id="ROR41089.1"/>
    </source>
</evidence>
<accession>A0AAJ4UYV6</accession>
<dbReference type="Gene3D" id="3.90.550.10">
    <property type="entry name" value="Spore Coat Polysaccharide Biosynthesis Protein SpsA, Chain A"/>
    <property type="match status" value="1"/>
</dbReference>
<dbReference type="NCBIfam" id="NF003952">
    <property type="entry name" value="PRK05450.1-5"/>
    <property type="match status" value="1"/>
</dbReference>
<dbReference type="EMBL" id="RJVK01000001">
    <property type="protein sequence ID" value="ROR41089.1"/>
    <property type="molecule type" value="Genomic_DNA"/>
</dbReference>
<keyword evidence="1 4" id="KW-0808">Transferase</keyword>
<dbReference type="InterPro" id="IPR004528">
    <property type="entry name" value="KdsB"/>
</dbReference>
<evidence type="ECO:0000313" key="6">
    <source>
        <dbReference type="Proteomes" id="UP000272781"/>
    </source>
</evidence>
<dbReference type="PANTHER" id="PTHR42866">
    <property type="entry name" value="3-DEOXY-MANNO-OCTULOSONATE CYTIDYLYLTRANSFERASE"/>
    <property type="match status" value="1"/>
</dbReference>
<name>A0AAJ4UYV6_9BACT</name>
<protein>
    <submittedName>
        <fullName evidence="4 5">3-deoxy-manno-octulosonate cytidylyltransferase</fullName>
        <ecNumber evidence="4">2.7.7.38</ecNumber>
    </submittedName>
</protein>
<dbReference type="GO" id="GO:0009103">
    <property type="term" value="P:lipopolysaccharide biosynthetic process"/>
    <property type="evidence" value="ECO:0007669"/>
    <property type="project" value="UniProtKB-KW"/>
</dbReference>
<keyword evidence="7" id="KW-1185">Reference proteome</keyword>
<evidence type="ECO:0000256" key="1">
    <source>
        <dbReference type="ARBA" id="ARBA00022679"/>
    </source>
</evidence>
<keyword evidence="3" id="KW-0448">Lipopolysaccharide biosynthesis</keyword>
<dbReference type="Pfam" id="PF02348">
    <property type="entry name" value="CTP_transf_3"/>
    <property type="match status" value="1"/>
</dbReference>
<dbReference type="InterPro" id="IPR003329">
    <property type="entry name" value="Cytidylyl_trans"/>
</dbReference>
<gene>
    <name evidence="4" type="primary">kdsB</name>
    <name evidence="4" type="ORF">C6V80_04265</name>
    <name evidence="5" type="ORF">EDC58_0573</name>
</gene>
<dbReference type="InterPro" id="IPR029044">
    <property type="entry name" value="Nucleotide-diphossugar_trans"/>
</dbReference>
<evidence type="ECO:0000313" key="7">
    <source>
        <dbReference type="Proteomes" id="UP000298805"/>
    </source>
</evidence>
<evidence type="ECO:0000313" key="4">
    <source>
        <dbReference type="EMBL" id="QCI28197.1"/>
    </source>
</evidence>
<keyword evidence="2 5" id="KW-0548">Nucleotidyltransferase</keyword>
<dbReference type="AlphaFoldDB" id="A0AAJ4UYV6"/>
<proteinExistence type="predicted"/>
<evidence type="ECO:0000256" key="2">
    <source>
        <dbReference type="ARBA" id="ARBA00022695"/>
    </source>
</evidence>
<dbReference type="NCBIfam" id="NF009905">
    <property type="entry name" value="PRK13368.1"/>
    <property type="match status" value="1"/>
</dbReference>
<dbReference type="Proteomes" id="UP000272781">
    <property type="component" value="Unassembled WGS sequence"/>
</dbReference>
<evidence type="ECO:0000256" key="3">
    <source>
        <dbReference type="ARBA" id="ARBA00022985"/>
    </source>
</evidence>
<dbReference type="NCBIfam" id="TIGR00466">
    <property type="entry name" value="kdsB"/>
    <property type="match status" value="1"/>
</dbReference>
<dbReference type="Proteomes" id="UP000298805">
    <property type="component" value="Chromosome"/>
</dbReference>
<reference evidence="7" key="1">
    <citation type="submission" date="2018-03" db="EMBL/GenBank/DDBJ databases">
        <title>A comparative analysis of the Nautiliaceae.</title>
        <authorList>
            <person name="Grosche A."/>
            <person name="Smedile F."/>
            <person name="Vetriani C."/>
        </authorList>
    </citation>
    <scope>NUCLEOTIDE SEQUENCE [LARGE SCALE GENOMIC DNA]</scope>
    <source>
        <strain evidence="7">TB6</strain>
    </source>
</reference>
<reference evidence="5 6" key="2">
    <citation type="submission" date="2018-11" db="EMBL/GenBank/DDBJ databases">
        <title>Genomic Encyclopedia of Type Strains, Phase IV (KMG-IV): sequencing the most valuable type-strain genomes for metagenomic binning, comparative biology and taxonomic classification.</title>
        <authorList>
            <person name="Goeker M."/>
        </authorList>
    </citation>
    <scope>NUCLEOTIDE SEQUENCE [LARGE SCALE GENOMIC DNA]</scope>
    <source>
        <strain evidence="5 6">DSM 27783</strain>
    </source>
</reference>